<dbReference type="CDD" id="cd02440">
    <property type="entry name" value="AdoMet_MTases"/>
    <property type="match status" value="1"/>
</dbReference>
<dbReference type="AlphaFoldDB" id="A0A1Y2BBS5"/>
<gene>
    <name evidence="1" type="ORF">BCR39DRAFT_523753</name>
</gene>
<dbReference type="Gene3D" id="3.40.50.150">
    <property type="entry name" value="Vaccinia Virus protein VP39"/>
    <property type="match status" value="1"/>
</dbReference>
<dbReference type="InterPro" id="IPR029063">
    <property type="entry name" value="SAM-dependent_MTases_sf"/>
</dbReference>
<protein>
    <recommendedName>
        <fullName evidence="3">S-adenosyl-L-methionine-dependent methyltransferase</fullName>
    </recommendedName>
</protein>
<organism evidence="1 2">
    <name type="scientific">Naematelia encephala</name>
    <dbReference type="NCBI Taxonomy" id="71784"/>
    <lineage>
        <taxon>Eukaryota</taxon>
        <taxon>Fungi</taxon>
        <taxon>Dikarya</taxon>
        <taxon>Basidiomycota</taxon>
        <taxon>Agaricomycotina</taxon>
        <taxon>Tremellomycetes</taxon>
        <taxon>Tremellales</taxon>
        <taxon>Naemateliaceae</taxon>
        <taxon>Naematelia</taxon>
    </lineage>
</organism>
<dbReference type="InParanoid" id="A0A1Y2BBS5"/>
<dbReference type="EMBL" id="MCFC01000010">
    <property type="protein sequence ID" value="ORY32282.1"/>
    <property type="molecule type" value="Genomic_DNA"/>
</dbReference>
<accession>A0A1Y2BBS5</accession>
<dbReference type="InterPro" id="IPR052356">
    <property type="entry name" value="Thiol_S-MT"/>
</dbReference>
<dbReference type="PANTHER" id="PTHR45036">
    <property type="entry name" value="METHYLTRANSFERASE LIKE 7B"/>
    <property type="match status" value="1"/>
</dbReference>
<name>A0A1Y2BBS5_9TREE</name>
<evidence type="ECO:0008006" key="3">
    <source>
        <dbReference type="Google" id="ProtNLM"/>
    </source>
</evidence>
<proteinExistence type="predicted"/>
<dbReference type="PANTHER" id="PTHR45036:SF1">
    <property type="entry name" value="METHYLTRANSFERASE LIKE 7A"/>
    <property type="match status" value="1"/>
</dbReference>
<evidence type="ECO:0000313" key="2">
    <source>
        <dbReference type="Proteomes" id="UP000193986"/>
    </source>
</evidence>
<comment type="caution">
    <text evidence="1">The sequence shown here is derived from an EMBL/GenBank/DDBJ whole genome shotgun (WGS) entry which is preliminary data.</text>
</comment>
<dbReference type="SUPFAM" id="SSF53335">
    <property type="entry name" value="S-adenosyl-L-methionine-dependent methyltransferases"/>
    <property type="match status" value="1"/>
</dbReference>
<sequence>MFIQVLAPITEIIGAWSIGLGPTLRAILSSPVKLLLHPSALKQFWFAKVWQVMGPGMDEGWGPTKRELVFPHVKGVVFEIGAGLGHSCKYFDLERVTKYIALEPDEEMHLELMTNALKAGLKEDQIVLIGCGLEDLRTIKEQIEPESIDTILSTFSLCSVPSLSIHLSTFVKTFLVPSGQLVFLEHVRNPRTIPAVLQKLYTPIWSIWFGGCKLDSDTINIVDSFGVWKEGRQVMAVGAPGGSGWEMFPHRLGIYLKA</sequence>
<dbReference type="STRING" id="71784.A0A1Y2BBS5"/>
<reference evidence="1 2" key="1">
    <citation type="submission" date="2016-07" db="EMBL/GenBank/DDBJ databases">
        <title>Pervasive Adenine N6-methylation of Active Genes in Fungi.</title>
        <authorList>
            <consortium name="DOE Joint Genome Institute"/>
            <person name="Mondo S.J."/>
            <person name="Dannebaum R.O."/>
            <person name="Kuo R.C."/>
            <person name="Labutti K."/>
            <person name="Haridas S."/>
            <person name="Kuo A."/>
            <person name="Salamov A."/>
            <person name="Ahrendt S.R."/>
            <person name="Lipzen A."/>
            <person name="Sullivan W."/>
            <person name="Andreopoulos W.B."/>
            <person name="Clum A."/>
            <person name="Lindquist E."/>
            <person name="Daum C."/>
            <person name="Ramamoorthy G.K."/>
            <person name="Gryganskyi A."/>
            <person name="Culley D."/>
            <person name="Magnuson J.K."/>
            <person name="James T.Y."/>
            <person name="O'Malley M.A."/>
            <person name="Stajich J.E."/>
            <person name="Spatafora J.W."/>
            <person name="Visel A."/>
            <person name="Grigoriev I.V."/>
        </authorList>
    </citation>
    <scope>NUCLEOTIDE SEQUENCE [LARGE SCALE GENOMIC DNA]</scope>
    <source>
        <strain evidence="1 2">68-887.2</strain>
    </source>
</reference>
<keyword evidence="2" id="KW-1185">Reference proteome</keyword>
<dbReference type="Proteomes" id="UP000193986">
    <property type="component" value="Unassembled WGS sequence"/>
</dbReference>
<dbReference type="OrthoDB" id="540004at2759"/>
<evidence type="ECO:0000313" key="1">
    <source>
        <dbReference type="EMBL" id="ORY32282.1"/>
    </source>
</evidence>